<gene>
    <name evidence="1" type="ORF">L596_010367</name>
</gene>
<sequence length="110" mass="12539">MWFYLRNSSLEPRGHVQICARSIKSGYIQEKTAFETIRKDVIRFIKHRNKLHIVSAVRIRIHHSFVAVHFANEVPIQLTVSVGLNIACVLRNPRHALQLVSVGTQNNGVS</sequence>
<protein>
    <submittedName>
        <fullName evidence="1">Uncharacterized protein</fullName>
    </submittedName>
</protein>
<dbReference type="EMBL" id="AZBU02000002">
    <property type="protein sequence ID" value="TKR96333.1"/>
    <property type="molecule type" value="Genomic_DNA"/>
</dbReference>
<name>A0A4U5PIL2_STECR</name>
<evidence type="ECO:0000313" key="2">
    <source>
        <dbReference type="Proteomes" id="UP000298663"/>
    </source>
</evidence>
<organism evidence="1 2">
    <name type="scientific">Steinernema carpocapsae</name>
    <name type="common">Entomopathogenic nematode</name>
    <dbReference type="NCBI Taxonomy" id="34508"/>
    <lineage>
        <taxon>Eukaryota</taxon>
        <taxon>Metazoa</taxon>
        <taxon>Ecdysozoa</taxon>
        <taxon>Nematoda</taxon>
        <taxon>Chromadorea</taxon>
        <taxon>Rhabditida</taxon>
        <taxon>Tylenchina</taxon>
        <taxon>Panagrolaimomorpha</taxon>
        <taxon>Strongyloidoidea</taxon>
        <taxon>Steinernematidae</taxon>
        <taxon>Steinernema</taxon>
    </lineage>
</organism>
<proteinExistence type="predicted"/>
<evidence type="ECO:0000313" key="1">
    <source>
        <dbReference type="EMBL" id="TKR96333.1"/>
    </source>
</evidence>
<reference evidence="1 2" key="1">
    <citation type="journal article" date="2015" name="Genome Biol.">
        <title>Comparative genomics of Steinernema reveals deeply conserved gene regulatory networks.</title>
        <authorList>
            <person name="Dillman A.R."/>
            <person name="Macchietto M."/>
            <person name="Porter C.F."/>
            <person name="Rogers A."/>
            <person name="Williams B."/>
            <person name="Antoshechkin I."/>
            <person name="Lee M.M."/>
            <person name="Goodwin Z."/>
            <person name="Lu X."/>
            <person name="Lewis E.E."/>
            <person name="Goodrich-Blair H."/>
            <person name="Stock S.P."/>
            <person name="Adams B.J."/>
            <person name="Sternberg P.W."/>
            <person name="Mortazavi A."/>
        </authorList>
    </citation>
    <scope>NUCLEOTIDE SEQUENCE [LARGE SCALE GENOMIC DNA]</scope>
    <source>
        <strain evidence="1 2">ALL</strain>
    </source>
</reference>
<comment type="caution">
    <text evidence="1">The sequence shown here is derived from an EMBL/GenBank/DDBJ whole genome shotgun (WGS) entry which is preliminary data.</text>
</comment>
<reference evidence="1 2" key="2">
    <citation type="journal article" date="2019" name="G3 (Bethesda)">
        <title>Hybrid Assembly of the Genome of the Entomopathogenic Nematode Steinernema carpocapsae Identifies the X-Chromosome.</title>
        <authorList>
            <person name="Serra L."/>
            <person name="Macchietto M."/>
            <person name="Macias-Munoz A."/>
            <person name="McGill C.J."/>
            <person name="Rodriguez I.M."/>
            <person name="Rodriguez B."/>
            <person name="Murad R."/>
            <person name="Mortazavi A."/>
        </authorList>
    </citation>
    <scope>NUCLEOTIDE SEQUENCE [LARGE SCALE GENOMIC DNA]</scope>
    <source>
        <strain evidence="1 2">ALL</strain>
    </source>
</reference>
<dbReference type="Proteomes" id="UP000298663">
    <property type="component" value="Unassembled WGS sequence"/>
</dbReference>
<accession>A0A4U5PIL2</accession>
<keyword evidence="2" id="KW-1185">Reference proteome</keyword>
<dbReference type="AlphaFoldDB" id="A0A4U5PIL2"/>